<dbReference type="InterPro" id="IPR019453">
    <property type="entry name" value="VPS39/TGFA1_Znf"/>
</dbReference>
<feature type="compositionally biased region" description="Pro residues" evidence="4">
    <location>
        <begin position="480"/>
        <end position="491"/>
    </location>
</feature>
<gene>
    <name evidence="6" type="primary">VAM6_1</name>
    <name evidence="6" type="ORF">IWQ60_002535</name>
</gene>
<dbReference type="GO" id="GO:0006914">
    <property type="term" value="P:autophagy"/>
    <property type="evidence" value="ECO:0007669"/>
    <property type="project" value="TreeGrafter"/>
</dbReference>
<dbReference type="AlphaFoldDB" id="A0A9W8E0Z3"/>
<dbReference type="InterPro" id="IPR001180">
    <property type="entry name" value="CNH_dom"/>
</dbReference>
<dbReference type="OrthoDB" id="5325112at2759"/>
<evidence type="ECO:0000256" key="3">
    <source>
        <dbReference type="ARBA" id="ARBA00038201"/>
    </source>
</evidence>
<dbReference type="Pfam" id="PF00780">
    <property type="entry name" value="CNH"/>
    <property type="match status" value="1"/>
</dbReference>
<dbReference type="EMBL" id="JANBPT010000097">
    <property type="protein sequence ID" value="KAJ1927891.1"/>
    <property type="molecule type" value="Genomic_DNA"/>
</dbReference>
<dbReference type="PANTHER" id="PTHR12894">
    <property type="entry name" value="CNH DOMAIN CONTAINING"/>
    <property type="match status" value="1"/>
</dbReference>
<dbReference type="PANTHER" id="PTHR12894:SF49">
    <property type="entry name" value="VAM6_VPS39-LIKE PROTEIN"/>
    <property type="match status" value="1"/>
</dbReference>
<evidence type="ECO:0000313" key="7">
    <source>
        <dbReference type="Proteomes" id="UP001150569"/>
    </source>
</evidence>
<evidence type="ECO:0000256" key="1">
    <source>
        <dbReference type="ARBA" id="ARBA00004184"/>
    </source>
</evidence>
<evidence type="ECO:0000259" key="5">
    <source>
        <dbReference type="PROSITE" id="PS50219"/>
    </source>
</evidence>
<dbReference type="GO" id="GO:0034058">
    <property type="term" value="P:endosomal vesicle fusion"/>
    <property type="evidence" value="ECO:0007669"/>
    <property type="project" value="TreeGrafter"/>
</dbReference>
<dbReference type="GO" id="GO:0000329">
    <property type="term" value="C:fungal-type vacuole membrane"/>
    <property type="evidence" value="ECO:0007669"/>
    <property type="project" value="TreeGrafter"/>
</dbReference>
<dbReference type="Pfam" id="PF10367">
    <property type="entry name" value="zf-Vps39_C"/>
    <property type="match status" value="1"/>
</dbReference>
<dbReference type="GO" id="GO:0012505">
    <property type="term" value="C:endomembrane system"/>
    <property type="evidence" value="ECO:0007669"/>
    <property type="project" value="UniProtKB-SubCell"/>
</dbReference>
<name>A0A9W8E0Z3_9FUNG</name>
<accession>A0A9W8E0Z3</accession>
<feature type="region of interest" description="Disordered" evidence="4">
    <location>
        <begin position="476"/>
        <end position="521"/>
    </location>
</feature>
<feature type="domain" description="CNH" evidence="5">
    <location>
        <begin position="15"/>
        <end position="380"/>
    </location>
</feature>
<comment type="similarity">
    <text evidence="3">Belongs to the VAM6/VPS39 family.</text>
</comment>
<feature type="region of interest" description="Disordered" evidence="4">
    <location>
        <begin position="778"/>
        <end position="807"/>
    </location>
</feature>
<reference evidence="6" key="1">
    <citation type="submission" date="2022-07" db="EMBL/GenBank/DDBJ databases">
        <title>Phylogenomic reconstructions and comparative analyses of Kickxellomycotina fungi.</title>
        <authorList>
            <person name="Reynolds N.K."/>
            <person name="Stajich J.E."/>
            <person name="Barry K."/>
            <person name="Grigoriev I.V."/>
            <person name="Crous P."/>
            <person name="Smith M.E."/>
        </authorList>
    </citation>
    <scope>NUCLEOTIDE SEQUENCE</scope>
    <source>
        <strain evidence="6">RSA 861</strain>
    </source>
</reference>
<protein>
    <submittedName>
        <fullName evidence="6">Vacuolar morphogenesis protein 6</fullName>
    </submittedName>
</protein>
<organism evidence="6 7">
    <name type="scientific">Tieghemiomyces parasiticus</name>
    <dbReference type="NCBI Taxonomy" id="78921"/>
    <lineage>
        <taxon>Eukaryota</taxon>
        <taxon>Fungi</taxon>
        <taxon>Fungi incertae sedis</taxon>
        <taxon>Zoopagomycota</taxon>
        <taxon>Kickxellomycotina</taxon>
        <taxon>Dimargaritomycetes</taxon>
        <taxon>Dimargaritales</taxon>
        <taxon>Dimargaritaceae</taxon>
        <taxon>Tieghemiomyces</taxon>
    </lineage>
</organism>
<comment type="subcellular location">
    <subcellularLocation>
        <location evidence="1">Endomembrane system</location>
        <topology evidence="1">Peripheral membrane protein</topology>
    </subcellularLocation>
</comment>
<dbReference type="Pfam" id="PF10366">
    <property type="entry name" value="Vps39_1"/>
    <property type="match status" value="1"/>
</dbReference>
<evidence type="ECO:0000256" key="2">
    <source>
        <dbReference type="ARBA" id="ARBA00023136"/>
    </source>
</evidence>
<keyword evidence="7" id="KW-1185">Reference proteome</keyword>
<dbReference type="InterPro" id="IPR019452">
    <property type="entry name" value="VPS39/TGF_beta_rcpt-assoc_1"/>
</dbReference>
<evidence type="ECO:0000313" key="6">
    <source>
        <dbReference type="EMBL" id="KAJ1927891.1"/>
    </source>
</evidence>
<dbReference type="Proteomes" id="UP001150569">
    <property type="component" value="Unassembled WGS sequence"/>
</dbReference>
<proteinExistence type="inferred from homology"/>
<dbReference type="PROSITE" id="PS50219">
    <property type="entry name" value="CNH"/>
    <property type="match status" value="1"/>
</dbReference>
<comment type="caution">
    <text evidence="6">The sequence shown here is derived from an EMBL/GenBank/DDBJ whole genome shotgun (WGS) entry which is preliminary data.</text>
</comment>
<dbReference type="InterPro" id="IPR032914">
    <property type="entry name" value="Vam6/VPS39/TRAP1"/>
</dbReference>
<sequence>MHDAFAVLPVAEQLPLRATASLAYSDRLLVGSDSGVLLVYAVKESAAAVSVQSPSDTLSPLVLDQPPPPSGATDVEPVDYTALFQDQVTLELIDCKKGFTRRAIEQLDLVKEAGLLVVLADGLVTLYDLGTFALNTQLPNTKGATGMTVHTGVEMVDGGGIPTLVSRVAVAVRRRLLVFTWKDAEFAGVQQFTVPDRVRTLTWATATQLCLGLGRAEYHLLPLATGTLTELLGPDTVGFATSSGASVFSSATGAGAGRNNLSKWGSMGFGVLSSMTLGASGTDDPDRPVAGSDALVAKLPNDEILVNRDRQTLRVGLHPTPSQKSDMVWTVGPLTLGYAYPYVIALSGRHVEVRNLDTTALVQQLDLPAPAERITGGKALYLLGAHTVWRLIALPYQVQVAQLLAHHEYVEVLSFVDQSEGILVDVKAAYVPAIKLLYAYYLFWSHDFETALSLFQDLEVAPADVVHLFTRGLDEYLQGPTPPASPRPPPSRPEEDTQDPPLVDTDGSHGDPKDDDDGDADTAAAATAQLRDRTALLVGYLTEQRRLISQAISRKQTQLTFATRQPVPGDGLSPLDAILHRRLPFRLVPVAVPLAPLAALVDTALLKAYLLTNPSLVGPLVRVHNNACEVEIGESLLLRHRRYQELVDLYYGKALHRKALQLLHALATRTEREAGTDPRHPVPPALAGPSATVGYLAKLPLQHLDLLFEYAGWVMQRDPTAGITVFADDNRSPADYLRSPVDRVAQFLERFGVAWSMRYLEFIRSYVLVPLSAQQAAATLAPTESDEADSGATETGRRRRHIDVGHSTGNFPALLQFSASPDTSGDASHASDSNNIVAPQVLDRVFRTVDQRLALLYLDAVTQSTDNEGAEVSPDSPARIRLQAFLRTSAYYTPESILSRLPDDALHQERALVLAHMGRHEQALQIIIYQLADHTQAEVYCHDRQADVADIYLTLLRIYLRPESKALGDPTDSPYLTQALDLMTRYGRHLDPLVALPLVPASLPLQKLYPFFEESLRASHHRQQTRRVVRNLMVAERIQVQAEWSQLRARRVVITSDRVCPLCLKRIGSTVFVLDPRDQPAVSDLPKDDIAPAWFRPAGLTSEPVVVHYSCHQRRQR</sequence>
<evidence type="ECO:0000256" key="4">
    <source>
        <dbReference type="SAM" id="MobiDB-lite"/>
    </source>
</evidence>
<keyword evidence="2" id="KW-0472">Membrane</keyword>